<name>A0A6N2V4J1_BLAHA</name>
<organism evidence="1">
    <name type="scientific">Blautia hansenii</name>
    <name type="common">Ruminococcus hansenii</name>
    <dbReference type="NCBI Taxonomy" id="1322"/>
    <lineage>
        <taxon>Bacteria</taxon>
        <taxon>Bacillati</taxon>
        <taxon>Bacillota</taxon>
        <taxon>Clostridia</taxon>
        <taxon>Lachnospirales</taxon>
        <taxon>Lachnospiraceae</taxon>
        <taxon>Blautia</taxon>
    </lineage>
</organism>
<dbReference type="AlphaFoldDB" id="A0A6N2V4J1"/>
<proteinExistence type="predicted"/>
<dbReference type="EMBL" id="CACRSY010000014">
    <property type="protein sequence ID" value="VYT24517.1"/>
    <property type="molecule type" value="Genomic_DNA"/>
</dbReference>
<reference evidence="1" key="1">
    <citation type="submission" date="2019-11" db="EMBL/GenBank/DDBJ databases">
        <authorList>
            <person name="Feng L."/>
        </authorList>
    </citation>
    <scope>NUCLEOTIDE SEQUENCE</scope>
    <source>
        <strain evidence="1">BhanseniiLFYP23</strain>
    </source>
</reference>
<evidence type="ECO:0000313" key="1">
    <source>
        <dbReference type="EMBL" id="VYT24517.1"/>
    </source>
</evidence>
<accession>A0A6N2V4J1</accession>
<gene>
    <name evidence="1" type="ORF">BHLFYP23_00826</name>
</gene>
<dbReference type="RefSeq" id="WP_003021279.1">
    <property type="nucleotide sequence ID" value="NZ_CACRSY010000014.1"/>
</dbReference>
<sequence>MKKYELIREISNMCRGEMESNITEIETDNLDVYMKEHISKAASCEKTVLDNGCVTYDVITNGLKEKYTFSEI</sequence>
<protein>
    <submittedName>
        <fullName evidence="1">Uncharacterized protein</fullName>
    </submittedName>
</protein>